<evidence type="ECO:0000313" key="1">
    <source>
        <dbReference type="EMBL" id="TCP03301.1"/>
    </source>
</evidence>
<gene>
    <name evidence="1" type="ORF">EV684_10419</name>
</gene>
<dbReference type="Proteomes" id="UP000295106">
    <property type="component" value="Unassembled WGS sequence"/>
</dbReference>
<proteinExistence type="predicted"/>
<dbReference type="EMBL" id="SLXD01000004">
    <property type="protein sequence ID" value="TCP03301.1"/>
    <property type="molecule type" value="Genomic_DNA"/>
</dbReference>
<organism evidence="1 2">
    <name type="scientific">Rubrivivax gelatinosus</name>
    <name type="common">Rhodocyclus gelatinosus</name>
    <name type="synonym">Rhodopseudomonas gelatinosa</name>
    <dbReference type="NCBI Taxonomy" id="28068"/>
    <lineage>
        <taxon>Bacteria</taxon>
        <taxon>Pseudomonadati</taxon>
        <taxon>Pseudomonadota</taxon>
        <taxon>Betaproteobacteria</taxon>
        <taxon>Burkholderiales</taxon>
        <taxon>Sphaerotilaceae</taxon>
        <taxon>Rubrivivax</taxon>
    </lineage>
</organism>
<dbReference type="RefSeq" id="WP_132645739.1">
    <property type="nucleotide sequence ID" value="NZ_CP181386.1"/>
</dbReference>
<reference evidence="1 2" key="1">
    <citation type="submission" date="2019-03" db="EMBL/GenBank/DDBJ databases">
        <title>Genomic Encyclopedia of Type Strains, Phase IV (KMG-IV): sequencing the most valuable type-strain genomes for metagenomic binning, comparative biology and taxonomic classification.</title>
        <authorList>
            <person name="Goeker M."/>
        </authorList>
    </citation>
    <scope>NUCLEOTIDE SEQUENCE [LARGE SCALE GENOMIC DNA]</scope>
    <source>
        <strain evidence="1 2">DSM 1709</strain>
    </source>
</reference>
<dbReference type="AlphaFoldDB" id="A0A4R2MAN7"/>
<name>A0A4R2MAN7_RUBGE</name>
<evidence type="ECO:0000313" key="2">
    <source>
        <dbReference type="Proteomes" id="UP000295106"/>
    </source>
</evidence>
<accession>A0A4R2MAN7</accession>
<comment type="caution">
    <text evidence="1">The sequence shown here is derived from an EMBL/GenBank/DDBJ whole genome shotgun (WGS) entry which is preliminary data.</text>
</comment>
<dbReference type="GeneID" id="99685843"/>
<protein>
    <submittedName>
        <fullName evidence="1">Uncharacterized protein</fullName>
    </submittedName>
</protein>
<sequence length="255" mass="27306">MSSLLPAVEARVVVARLGAVASGDANRMASASIVTLEEFPDMLPRLLIGLFAATSIFLSGCAGTPLKADVTARELDSKSVVILSVSHDASVGAGAKAIVYLDNEGSERAVLVSMDDVILMPPESDFSSRRGLLYVLELSPGRHSIDAWQVYSAGVRMSSEAPKLEFDLPPGQVIYLGNLHAELLPGHRMLFGWRAAADARMVVRDASQEDIVLAERRVPALAGRVRAALLTQGLWSEESAGYRRMDPIILAPVGR</sequence>
<dbReference type="OrthoDB" id="8586610at2"/>